<sequence length="86" mass="10056">FALECSMEIWEEELERAADIFKSPVGDDIKEEHLTRFSSTKTVKQVKDIAPNLWYKLFCLACTQSQQTRNSNKSPANVCECRKRWQ</sequence>
<accession>A0AAD6VSV1</accession>
<evidence type="ECO:0000313" key="1">
    <source>
        <dbReference type="EMBL" id="KAJ7220847.1"/>
    </source>
</evidence>
<comment type="caution">
    <text evidence="1">The sequence shown here is derived from an EMBL/GenBank/DDBJ whole genome shotgun (WGS) entry which is preliminary data.</text>
</comment>
<evidence type="ECO:0000313" key="2">
    <source>
        <dbReference type="Proteomes" id="UP001219525"/>
    </source>
</evidence>
<dbReference type="EMBL" id="JARJCW010000009">
    <property type="protein sequence ID" value="KAJ7220847.1"/>
    <property type="molecule type" value="Genomic_DNA"/>
</dbReference>
<protein>
    <submittedName>
        <fullName evidence="1">Uncharacterized protein</fullName>
    </submittedName>
</protein>
<reference evidence="1" key="1">
    <citation type="submission" date="2023-03" db="EMBL/GenBank/DDBJ databases">
        <title>Massive genome expansion in bonnet fungi (Mycena s.s.) driven by repeated elements and novel gene families across ecological guilds.</title>
        <authorList>
            <consortium name="Lawrence Berkeley National Laboratory"/>
            <person name="Harder C.B."/>
            <person name="Miyauchi S."/>
            <person name="Viragh M."/>
            <person name="Kuo A."/>
            <person name="Thoen E."/>
            <person name="Andreopoulos B."/>
            <person name="Lu D."/>
            <person name="Skrede I."/>
            <person name="Drula E."/>
            <person name="Henrissat B."/>
            <person name="Morin E."/>
            <person name="Kohler A."/>
            <person name="Barry K."/>
            <person name="LaButti K."/>
            <person name="Morin E."/>
            <person name="Salamov A."/>
            <person name="Lipzen A."/>
            <person name="Mereny Z."/>
            <person name="Hegedus B."/>
            <person name="Baldrian P."/>
            <person name="Stursova M."/>
            <person name="Weitz H."/>
            <person name="Taylor A."/>
            <person name="Grigoriev I.V."/>
            <person name="Nagy L.G."/>
            <person name="Martin F."/>
            <person name="Kauserud H."/>
        </authorList>
    </citation>
    <scope>NUCLEOTIDE SEQUENCE</scope>
    <source>
        <strain evidence="1">9144</strain>
    </source>
</reference>
<keyword evidence="2" id="KW-1185">Reference proteome</keyword>
<name>A0AAD6VSV1_9AGAR</name>
<feature type="non-terminal residue" evidence="1">
    <location>
        <position position="1"/>
    </location>
</feature>
<dbReference type="Proteomes" id="UP001219525">
    <property type="component" value="Unassembled WGS sequence"/>
</dbReference>
<dbReference type="AlphaFoldDB" id="A0AAD6VSV1"/>
<organism evidence="1 2">
    <name type="scientific">Mycena pura</name>
    <dbReference type="NCBI Taxonomy" id="153505"/>
    <lineage>
        <taxon>Eukaryota</taxon>
        <taxon>Fungi</taxon>
        <taxon>Dikarya</taxon>
        <taxon>Basidiomycota</taxon>
        <taxon>Agaricomycotina</taxon>
        <taxon>Agaricomycetes</taxon>
        <taxon>Agaricomycetidae</taxon>
        <taxon>Agaricales</taxon>
        <taxon>Marasmiineae</taxon>
        <taxon>Mycenaceae</taxon>
        <taxon>Mycena</taxon>
    </lineage>
</organism>
<gene>
    <name evidence="1" type="ORF">GGX14DRAFT_354347</name>
</gene>
<proteinExistence type="predicted"/>